<dbReference type="OrthoDB" id="5574718at2759"/>
<evidence type="ECO:0000313" key="5">
    <source>
        <dbReference type="EMBL" id="QIW98502.1"/>
    </source>
</evidence>
<dbReference type="AlphaFoldDB" id="A0A6H0XUU2"/>
<feature type="domain" description="UNC-45/Cro1/She4 central" evidence="4">
    <location>
        <begin position="222"/>
        <end position="377"/>
    </location>
</feature>
<evidence type="ECO:0000313" key="6">
    <source>
        <dbReference type="Proteomes" id="UP000503462"/>
    </source>
</evidence>
<dbReference type="GO" id="GO:0051879">
    <property type="term" value="F:Hsp90 protein binding"/>
    <property type="evidence" value="ECO:0007669"/>
    <property type="project" value="TreeGrafter"/>
</dbReference>
<dbReference type="Pfam" id="PF11701">
    <property type="entry name" value="UNC45-central"/>
    <property type="match status" value="1"/>
</dbReference>
<evidence type="ECO:0000256" key="2">
    <source>
        <dbReference type="ARBA" id="ARBA00022490"/>
    </source>
</evidence>
<dbReference type="Proteomes" id="UP000503462">
    <property type="component" value="Chromosome 3"/>
</dbReference>
<evidence type="ECO:0000259" key="4">
    <source>
        <dbReference type="Pfam" id="PF11701"/>
    </source>
</evidence>
<dbReference type="Gene3D" id="1.25.10.10">
    <property type="entry name" value="Leucine-rich Repeat Variant"/>
    <property type="match status" value="1"/>
</dbReference>
<dbReference type="InterPro" id="IPR024660">
    <property type="entry name" value="UCS_central_dom"/>
</dbReference>
<protein>
    <recommendedName>
        <fullName evidence="4">UNC-45/Cro1/She4 central domain-containing protein</fullName>
    </recommendedName>
</protein>
<evidence type="ECO:0000256" key="1">
    <source>
        <dbReference type="ARBA" id="ARBA00004496"/>
    </source>
</evidence>
<accession>A0A6H0XUU2</accession>
<dbReference type="InterPro" id="IPR011989">
    <property type="entry name" value="ARM-like"/>
</dbReference>
<dbReference type="PANTHER" id="PTHR45994:SF1">
    <property type="entry name" value="FI21225P1"/>
    <property type="match status" value="1"/>
</dbReference>
<keyword evidence="2" id="KW-0963">Cytoplasm</keyword>
<dbReference type="EMBL" id="CP051141">
    <property type="protein sequence ID" value="QIW98502.1"/>
    <property type="molecule type" value="Genomic_DNA"/>
</dbReference>
<proteinExistence type="predicted"/>
<dbReference type="GO" id="GO:0005737">
    <property type="term" value="C:cytoplasm"/>
    <property type="evidence" value="ECO:0007669"/>
    <property type="project" value="UniProtKB-SubCell"/>
</dbReference>
<organism evidence="5 6">
    <name type="scientific">Peltaster fructicola</name>
    <dbReference type="NCBI Taxonomy" id="286661"/>
    <lineage>
        <taxon>Eukaryota</taxon>
        <taxon>Fungi</taxon>
        <taxon>Dikarya</taxon>
        <taxon>Ascomycota</taxon>
        <taxon>Pezizomycotina</taxon>
        <taxon>Dothideomycetes</taxon>
        <taxon>Dothideomycetes incertae sedis</taxon>
        <taxon>Peltaster</taxon>
    </lineage>
</organism>
<sequence>MSQNVTNDRVESLLVAADEQTQHGKPRDALQSLREASSLDPGNERVQEALSKLQLSSAAEDNVLQLLKQYESLSSEQVLAKLLQSLSRKNAVSEGDAAQCLTTALQNDTSREPWSDIVVRLINGQARVRHAVAQRITTDPDSVLKLLLQSSDDASKAAYQVLFDDGAWSDKKTQLSSQQAVYKKLSALEGSTMGVRRSTELMLRQLILSPAAVADASGETVFKRLIALFDAHEPQQLRGQALLATTKLLEVKPDEAESIFVGLVVSYAASANANEQVLAFSAVAALFPVIPAVCAKLVLTEGFVPGLVPLLHSPRVTEVATDSTSMQRAILDLLSAACIDKTCRATISKHCQTSLTDLASQGAQELRLPAALTLTKVSGDKIDSAVVKALIEAVLHDPPNRSLAIEGLAYSSLKPSVKEQMTKNAALRTRLIAALGQHTLSVLTIMDNLTGYRPARSEEQKKMSQLKAYANSSKPVPDDPLDNNGMVSARCKILLDMGVISALVASLKELRSFATLSLATKVINSIAREQKHRTRIVQEGGLKLLLQIDARLESVQHKDSALARRTVAHALARVLISVNPELIFNSALPATSAVSIIVPLLKLDQEQEERDLLPTFEALLALTNLASMSDGAACDLILRRSWETLEDQLLLSTNSLIQRASTELVCNLMLSPSGVAKFADGSDQAARRLHILLALADVDDLATRRAAGGALAMLTEWDTAVAAIVRISRGVKILLSMCADTHDDIRHRGIICVLNCISIPGDVGITATEKVKAENGITTAIAALA</sequence>
<feature type="region of interest" description="Disordered" evidence="3">
    <location>
        <begin position="456"/>
        <end position="481"/>
    </location>
</feature>
<dbReference type="InterPro" id="IPR016024">
    <property type="entry name" value="ARM-type_fold"/>
</dbReference>
<keyword evidence="6" id="KW-1185">Reference proteome</keyword>
<comment type="subcellular location">
    <subcellularLocation>
        <location evidence="1">Cytoplasm</location>
    </subcellularLocation>
</comment>
<evidence type="ECO:0000256" key="3">
    <source>
        <dbReference type="SAM" id="MobiDB-lite"/>
    </source>
</evidence>
<dbReference type="PANTHER" id="PTHR45994">
    <property type="entry name" value="FI21225P1"/>
    <property type="match status" value="1"/>
</dbReference>
<dbReference type="Gene3D" id="1.25.10.100">
    <property type="match status" value="1"/>
</dbReference>
<dbReference type="SUPFAM" id="SSF48371">
    <property type="entry name" value="ARM repeat"/>
    <property type="match status" value="3"/>
</dbReference>
<reference evidence="5 6" key="1">
    <citation type="journal article" date="2016" name="Sci. Rep.">
        <title>Peltaster fructicola genome reveals evolution from an invasive phytopathogen to an ectophytic parasite.</title>
        <authorList>
            <person name="Xu C."/>
            <person name="Chen H."/>
            <person name="Gleason M.L."/>
            <person name="Xu J.R."/>
            <person name="Liu H."/>
            <person name="Zhang R."/>
            <person name="Sun G."/>
        </authorList>
    </citation>
    <scope>NUCLEOTIDE SEQUENCE [LARGE SCALE GENOMIC DNA]</scope>
    <source>
        <strain evidence="5 6">LNHT1506</strain>
    </source>
</reference>
<name>A0A6H0XUU2_9PEZI</name>
<gene>
    <name evidence="5" type="ORF">AMS68_004020</name>
</gene>